<keyword evidence="2" id="KW-0413">Isomerase</keyword>
<dbReference type="CDD" id="cd03024">
    <property type="entry name" value="DsbA_FrnE"/>
    <property type="match status" value="1"/>
</dbReference>
<dbReference type="InterPro" id="IPR036249">
    <property type="entry name" value="Thioredoxin-like_sf"/>
</dbReference>
<accession>A0A495WH53</accession>
<dbReference type="EMBL" id="RBXP01000011">
    <property type="protein sequence ID" value="RKT60630.1"/>
    <property type="molecule type" value="Genomic_DNA"/>
</dbReference>
<sequence>MTTDTPTRLLLEIVSDVVCPWCFIGLRRLDRALETLRDRHPGLVVETRWRPFFLNPDTPPEGEPYRPFLEQKFGGSTAVEALFQRVREAGAAWGIDYRFEAIQLRANTLAAHRLIHWAQQRGDARALVERIFVGQFQRGEHVGDPAILADIAAACGYDRAAVAAYLASDTDAEQVRKLEREARDWGVRAVPTFVVDRRIVVPGAEDPAMLVTAIEQALA</sequence>
<evidence type="ECO:0000313" key="3">
    <source>
        <dbReference type="Proteomes" id="UP000270626"/>
    </source>
</evidence>
<protein>
    <submittedName>
        <fullName evidence="2">Putative DsbA family dithiol-disulfide isomerase</fullName>
    </submittedName>
</protein>
<organism evidence="2 3">
    <name type="scientific">Azonexus fungiphilus</name>
    <dbReference type="NCBI Taxonomy" id="146940"/>
    <lineage>
        <taxon>Bacteria</taxon>
        <taxon>Pseudomonadati</taxon>
        <taxon>Pseudomonadota</taxon>
        <taxon>Betaproteobacteria</taxon>
        <taxon>Rhodocyclales</taxon>
        <taxon>Azonexaceae</taxon>
        <taxon>Azonexus</taxon>
    </lineage>
</organism>
<dbReference type="GO" id="GO:0016491">
    <property type="term" value="F:oxidoreductase activity"/>
    <property type="evidence" value="ECO:0007669"/>
    <property type="project" value="InterPro"/>
</dbReference>
<dbReference type="PANTHER" id="PTHR13887">
    <property type="entry name" value="GLUTATHIONE S-TRANSFERASE KAPPA"/>
    <property type="match status" value="1"/>
</dbReference>
<dbReference type="PANTHER" id="PTHR13887:SF41">
    <property type="entry name" value="THIOREDOXIN SUPERFAMILY PROTEIN"/>
    <property type="match status" value="1"/>
</dbReference>
<proteinExistence type="predicted"/>
<dbReference type="SUPFAM" id="SSF52833">
    <property type="entry name" value="Thioredoxin-like"/>
    <property type="match status" value="1"/>
</dbReference>
<name>A0A495WH53_9RHOO</name>
<dbReference type="InterPro" id="IPR001853">
    <property type="entry name" value="DSBA-like_thioredoxin_dom"/>
</dbReference>
<dbReference type="AlphaFoldDB" id="A0A495WH53"/>
<dbReference type="OrthoDB" id="9799122at2"/>
<evidence type="ECO:0000313" key="2">
    <source>
        <dbReference type="EMBL" id="RKT60630.1"/>
    </source>
</evidence>
<dbReference type="RefSeq" id="WP_121457140.1">
    <property type="nucleotide sequence ID" value="NZ_RBXP01000011.1"/>
</dbReference>
<dbReference type="GO" id="GO:0016853">
    <property type="term" value="F:isomerase activity"/>
    <property type="evidence" value="ECO:0007669"/>
    <property type="project" value="UniProtKB-KW"/>
</dbReference>
<comment type="caution">
    <text evidence="2">The sequence shown here is derived from an EMBL/GenBank/DDBJ whole genome shotgun (WGS) entry which is preliminary data.</text>
</comment>
<evidence type="ECO:0000259" key="1">
    <source>
        <dbReference type="Pfam" id="PF01323"/>
    </source>
</evidence>
<dbReference type="Gene3D" id="3.40.30.10">
    <property type="entry name" value="Glutaredoxin"/>
    <property type="match status" value="1"/>
</dbReference>
<gene>
    <name evidence="2" type="ORF">DFR40_0769</name>
</gene>
<feature type="domain" description="DSBA-like thioredoxin" evidence="1">
    <location>
        <begin position="11"/>
        <end position="214"/>
    </location>
</feature>
<dbReference type="Proteomes" id="UP000270626">
    <property type="component" value="Unassembled WGS sequence"/>
</dbReference>
<dbReference type="Pfam" id="PF01323">
    <property type="entry name" value="DSBA"/>
    <property type="match status" value="1"/>
</dbReference>
<reference evidence="2 3" key="1">
    <citation type="submission" date="2018-10" db="EMBL/GenBank/DDBJ databases">
        <title>Genomic Encyclopedia of Type Strains, Phase IV (KMG-IV): sequencing the most valuable type-strain genomes for metagenomic binning, comparative biology and taxonomic classification.</title>
        <authorList>
            <person name="Goeker M."/>
        </authorList>
    </citation>
    <scope>NUCLEOTIDE SEQUENCE [LARGE SCALE GENOMIC DNA]</scope>
    <source>
        <strain evidence="2 3">DSM 23841</strain>
    </source>
</reference>
<keyword evidence="3" id="KW-1185">Reference proteome</keyword>